<evidence type="ECO:0000256" key="2">
    <source>
        <dbReference type="ARBA" id="ARBA00023315"/>
    </source>
</evidence>
<evidence type="ECO:0000259" key="5">
    <source>
        <dbReference type="SMART" id="SM00563"/>
    </source>
</evidence>
<dbReference type="RefSeq" id="WP_191281494.1">
    <property type="nucleotide sequence ID" value="NZ_BNAI01000001.1"/>
</dbReference>
<keyword evidence="7" id="KW-1185">Reference proteome</keyword>
<dbReference type="InterPro" id="IPR002123">
    <property type="entry name" value="Plipid/glycerol_acylTrfase"/>
</dbReference>
<dbReference type="EMBL" id="BNAI01000001">
    <property type="protein sequence ID" value="GHF04844.1"/>
    <property type="molecule type" value="Genomic_DNA"/>
</dbReference>
<keyword evidence="4" id="KW-0812">Transmembrane</keyword>
<name>A0A8J3DTW3_9MICO</name>
<dbReference type="AlphaFoldDB" id="A0A8J3DTW3"/>
<evidence type="ECO:0000313" key="7">
    <source>
        <dbReference type="Proteomes" id="UP000617531"/>
    </source>
</evidence>
<accession>A0A8J3DTW3</accession>
<dbReference type="PANTHER" id="PTHR10434">
    <property type="entry name" value="1-ACYL-SN-GLYCEROL-3-PHOSPHATE ACYLTRANSFERASE"/>
    <property type="match status" value="1"/>
</dbReference>
<dbReference type="SMART" id="SM00563">
    <property type="entry name" value="PlsC"/>
    <property type="match status" value="1"/>
</dbReference>
<dbReference type="GO" id="GO:0003841">
    <property type="term" value="F:1-acylglycerol-3-phosphate O-acyltransferase activity"/>
    <property type="evidence" value="ECO:0007669"/>
    <property type="project" value="TreeGrafter"/>
</dbReference>
<proteinExistence type="predicted"/>
<evidence type="ECO:0000313" key="6">
    <source>
        <dbReference type="EMBL" id="GHF04844.1"/>
    </source>
</evidence>
<gene>
    <name evidence="6" type="ORF">GCM10011600_01630</name>
</gene>
<dbReference type="Proteomes" id="UP000617531">
    <property type="component" value="Unassembled WGS sequence"/>
</dbReference>
<keyword evidence="1" id="KW-0808">Transferase</keyword>
<keyword evidence="2 6" id="KW-0012">Acyltransferase</keyword>
<feature type="region of interest" description="Disordered" evidence="3">
    <location>
        <begin position="223"/>
        <end position="254"/>
    </location>
</feature>
<evidence type="ECO:0000256" key="3">
    <source>
        <dbReference type="SAM" id="MobiDB-lite"/>
    </source>
</evidence>
<reference evidence="6" key="1">
    <citation type="journal article" date="2014" name="Int. J. Syst. Evol. Microbiol.">
        <title>Complete genome sequence of Corynebacterium casei LMG S-19264T (=DSM 44701T), isolated from a smear-ripened cheese.</title>
        <authorList>
            <consortium name="US DOE Joint Genome Institute (JGI-PGF)"/>
            <person name="Walter F."/>
            <person name="Albersmeier A."/>
            <person name="Kalinowski J."/>
            <person name="Ruckert C."/>
        </authorList>
    </citation>
    <scope>NUCLEOTIDE SEQUENCE</scope>
    <source>
        <strain evidence="6">CGMCC 1.16548</strain>
    </source>
</reference>
<sequence length="254" mass="27846">MRRYRNEPIYTGAIGVGRLLFGVLRVKLRVAGRENLPTEGGAVIAVTHFGYLEFAIVEWVTWLANRRRIRFMAKKGAFKGWPLGALMRNMKHIPVDRAAGAGAYDEAVEALRRGELVGVFPEGTVSRSFEVQPLKAGAVRLAQAAGVPLIPVAVWGAQRILTKGAKGKVRDRVAVPVYVKIGAPVQVAADADIHDASDALRLTLQKLTDELQDIYPVDGTGQWWQPVRRGGTAPSVDEVAHEQRGSRRPEDPEE</sequence>
<reference evidence="6" key="2">
    <citation type="submission" date="2020-09" db="EMBL/GenBank/DDBJ databases">
        <authorList>
            <person name="Sun Q."/>
            <person name="Zhou Y."/>
        </authorList>
    </citation>
    <scope>NUCLEOTIDE SEQUENCE</scope>
    <source>
        <strain evidence="6">CGMCC 1.16548</strain>
    </source>
</reference>
<dbReference type="GO" id="GO:0006654">
    <property type="term" value="P:phosphatidic acid biosynthetic process"/>
    <property type="evidence" value="ECO:0007669"/>
    <property type="project" value="TreeGrafter"/>
</dbReference>
<comment type="caution">
    <text evidence="6">The sequence shown here is derived from an EMBL/GenBank/DDBJ whole genome shotgun (WGS) entry which is preliminary data.</text>
</comment>
<organism evidence="6 7">
    <name type="scientific">Pseudolysinimonas yzui</name>
    <dbReference type="NCBI Taxonomy" id="2708254"/>
    <lineage>
        <taxon>Bacteria</taxon>
        <taxon>Bacillati</taxon>
        <taxon>Actinomycetota</taxon>
        <taxon>Actinomycetes</taxon>
        <taxon>Micrococcales</taxon>
        <taxon>Microbacteriaceae</taxon>
        <taxon>Pseudolysinimonas</taxon>
    </lineage>
</organism>
<feature type="transmembrane region" description="Helical" evidence="4">
    <location>
        <begin position="40"/>
        <end position="64"/>
    </location>
</feature>
<protein>
    <submittedName>
        <fullName evidence="6">Putative acyltransferase</fullName>
    </submittedName>
</protein>
<dbReference type="Pfam" id="PF01553">
    <property type="entry name" value="Acyltransferase"/>
    <property type="match status" value="1"/>
</dbReference>
<keyword evidence="4" id="KW-1133">Transmembrane helix</keyword>
<dbReference type="CDD" id="cd07989">
    <property type="entry name" value="LPLAT_AGPAT-like"/>
    <property type="match status" value="1"/>
</dbReference>
<evidence type="ECO:0000256" key="1">
    <source>
        <dbReference type="ARBA" id="ARBA00022679"/>
    </source>
</evidence>
<dbReference type="PANTHER" id="PTHR10434:SF55">
    <property type="entry name" value="POSSIBLE ACYLTRANSFERASE"/>
    <property type="match status" value="1"/>
</dbReference>
<feature type="compositionally biased region" description="Basic and acidic residues" evidence="3">
    <location>
        <begin position="238"/>
        <end position="254"/>
    </location>
</feature>
<evidence type="ECO:0000256" key="4">
    <source>
        <dbReference type="SAM" id="Phobius"/>
    </source>
</evidence>
<feature type="domain" description="Phospholipid/glycerol acyltransferase" evidence="5">
    <location>
        <begin position="42"/>
        <end position="157"/>
    </location>
</feature>
<feature type="transmembrane region" description="Helical" evidence="4">
    <location>
        <begin position="9"/>
        <end position="28"/>
    </location>
</feature>
<dbReference type="SUPFAM" id="SSF69593">
    <property type="entry name" value="Glycerol-3-phosphate (1)-acyltransferase"/>
    <property type="match status" value="1"/>
</dbReference>
<keyword evidence="4" id="KW-0472">Membrane</keyword>
<dbReference type="GO" id="GO:0005886">
    <property type="term" value="C:plasma membrane"/>
    <property type="evidence" value="ECO:0007669"/>
    <property type="project" value="TreeGrafter"/>
</dbReference>